<dbReference type="InterPro" id="IPR000792">
    <property type="entry name" value="Tscrpt_reg_LuxR_C"/>
</dbReference>
<dbReference type="InterPro" id="IPR058245">
    <property type="entry name" value="NreC/VraR/RcsB-like_REC"/>
</dbReference>
<dbReference type="PROSITE" id="PS50110">
    <property type="entry name" value="RESPONSE_REGULATORY"/>
    <property type="match status" value="1"/>
</dbReference>
<reference evidence="6" key="1">
    <citation type="submission" date="2019-09" db="EMBL/GenBank/DDBJ databases">
        <authorList>
            <person name="Teo W.F.A."/>
            <person name="Duangmal K."/>
        </authorList>
    </citation>
    <scope>NUCLEOTIDE SEQUENCE [LARGE SCALE GENOMIC DNA]</scope>
    <source>
        <strain evidence="6">K81G1</strain>
    </source>
</reference>
<keyword evidence="1 3" id="KW-0597">Phosphoprotein</keyword>
<evidence type="ECO:0000256" key="3">
    <source>
        <dbReference type="PROSITE-ProRule" id="PRU00169"/>
    </source>
</evidence>
<dbReference type="OrthoDB" id="4214737at2"/>
<keyword evidence="7" id="KW-1185">Reference proteome</keyword>
<proteinExistence type="predicted"/>
<evidence type="ECO:0000256" key="2">
    <source>
        <dbReference type="ARBA" id="ARBA00023125"/>
    </source>
</evidence>
<dbReference type="GO" id="GO:0006355">
    <property type="term" value="P:regulation of DNA-templated transcription"/>
    <property type="evidence" value="ECO:0007669"/>
    <property type="project" value="InterPro"/>
</dbReference>
<sequence length="206" mass="22067">MSDRPRIRVGVIEDHPLYRSAVARVLSEAADIELGAVADSVGSYAAFHEPADGVVVLDLKLRGVTDAAAVQKVVALGQRVLIVSAHAGQDEVLRAISAGARGYLSKDADGADILRAVREIAAGGTYVSPTLASFLLNAQRGVKNVLSDRERQVLSLVAAGERDADIAEAMSISVRTVRSYLERIRDKTGRRRRPELTRLAIEEGIS</sequence>
<organism evidence="6 7">
    <name type="scientific">Amycolatopsis acidicola</name>
    <dbReference type="NCBI Taxonomy" id="2596893"/>
    <lineage>
        <taxon>Bacteria</taxon>
        <taxon>Bacillati</taxon>
        <taxon>Actinomycetota</taxon>
        <taxon>Actinomycetes</taxon>
        <taxon>Pseudonocardiales</taxon>
        <taxon>Pseudonocardiaceae</taxon>
        <taxon>Amycolatopsis</taxon>
    </lineage>
</organism>
<dbReference type="InterPro" id="IPR011006">
    <property type="entry name" value="CheY-like_superfamily"/>
</dbReference>
<feature type="domain" description="Response regulatory" evidence="5">
    <location>
        <begin position="8"/>
        <end position="121"/>
    </location>
</feature>
<protein>
    <submittedName>
        <fullName evidence="6">Response regulator transcription factor</fullName>
    </submittedName>
</protein>
<dbReference type="RefSeq" id="WP_144759768.1">
    <property type="nucleotide sequence ID" value="NZ_VMNW02000082.1"/>
</dbReference>
<dbReference type="Pfam" id="PF00196">
    <property type="entry name" value="GerE"/>
    <property type="match status" value="1"/>
</dbReference>
<dbReference type="PROSITE" id="PS50043">
    <property type="entry name" value="HTH_LUXR_2"/>
    <property type="match status" value="1"/>
</dbReference>
<dbReference type="EMBL" id="VMNW02000082">
    <property type="protein sequence ID" value="KAA9152890.1"/>
    <property type="molecule type" value="Genomic_DNA"/>
</dbReference>
<name>A0A5N0UPF1_9PSEU</name>
<feature type="domain" description="HTH luxR-type" evidence="4">
    <location>
        <begin position="139"/>
        <end position="204"/>
    </location>
</feature>
<dbReference type="InterPro" id="IPR039420">
    <property type="entry name" value="WalR-like"/>
</dbReference>
<evidence type="ECO:0000259" key="5">
    <source>
        <dbReference type="PROSITE" id="PS50110"/>
    </source>
</evidence>
<dbReference type="PANTHER" id="PTHR43214">
    <property type="entry name" value="TWO-COMPONENT RESPONSE REGULATOR"/>
    <property type="match status" value="1"/>
</dbReference>
<dbReference type="AlphaFoldDB" id="A0A5N0UPF1"/>
<evidence type="ECO:0000259" key="4">
    <source>
        <dbReference type="PROSITE" id="PS50043"/>
    </source>
</evidence>
<keyword evidence="2" id="KW-0238">DNA-binding</keyword>
<dbReference type="SMART" id="SM00448">
    <property type="entry name" value="REC"/>
    <property type="match status" value="1"/>
</dbReference>
<dbReference type="SUPFAM" id="SSF46894">
    <property type="entry name" value="C-terminal effector domain of the bipartite response regulators"/>
    <property type="match status" value="1"/>
</dbReference>
<dbReference type="Proteomes" id="UP000319769">
    <property type="component" value="Unassembled WGS sequence"/>
</dbReference>
<dbReference type="Gene3D" id="3.40.50.2300">
    <property type="match status" value="1"/>
</dbReference>
<evidence type="ECO:0000313" key="7">
    <source>
        <dbReference type="Proteomes" id="UP000319769"/>
    </source>
</evidence>
<dbReference type="CDD" id="cd17535">
    <property type="entry name" value="REC_NarL-like"/>
    <property type="match status" value="1"/>
</dbReference>
<dbReference type="CDD" id="cd06170">
    <property type="entry name" value="LuxR_C_like"/>
    <property type="match status" value="1"/>
</dbReference>
<dbReference type="InterPro" id="IPR001789">
    <property type="entry name" value="Sig_transdc_resp-reg_receiver"/>
</dbReference>
<dbReference type="Pfam" id="PF00072">
    <property type="entry name" value="Response_reg"/>
    <property type="match status" value="1"/>
</dbReference>
<dbReference type="InterPro" id="IPR016032">
    <property type="entry name" value="Sig_transdc_resp-reg_C-effctor"/>
</dbReference>
<dbReference type="SMART" id="SM00421">
    <property type="entry name" value="HTH_LUXR"/>
    <property type="match status" value="1"/>
</dbReference>
<feature type="modified residue" description="4-aspartylphosphate" evidence="3">
    <location>
        <position position="58"/>
    </location>
</feature>
<dbReference type="GO" id="GO:0000160">
    <property type="term" value="P:phosphorelay signal transduction system"/>
    <property type="evidence" value="ECO:0007669"/>
    <property type="project" value="InterPro"/>
</dbReference>
<dbReference type="PRINTS" id="PR00038">
    <property type="entry name" value="HTHLUXR"/>
</dbReference>
<evidence type="ECO:0000256" key="1">
    <source>
        <dbReference type="ARBA" id="ARBA00022553"/>
    </source>
</evidence>
<gene>
    <name evidence="6" type="ORF">FPZ12_035845</name>
</gene>
<dbReference type="GO" id="GO:0003677">
    <property type="term" value="F:DNA binding"/>
    <property type="evidence" value="ECO:0007669"/>
    <property type="project" value="UniProtKB-KW"/>
</dbReference>
<accession>A0A5N0UPF1</accession>
<dbReference type="SUPFAM" id="SSF52172">
    <property type="entry name" value="CheY-like"/>
    <property type="match status" value="1"/>
</dbReference>
<evidence type="ECO:0000313" key="6">
    <source>
        <dbReference type="EMBL" id="KAA9152890.1"/>
    </source>
</evidence>
<comment type="caution">
    <text evidence="6">The sequence shown here is derived from an EMBL/GenBank/DDBJ whole genome shotgun (WGS) entry which is preliminary data.</text>
</comment>